<organism evidence="1">
    <name type="scientific">marine sediment metagenome</name>
    <dbReference type="NCBI Taxonomy" id="412755"/>
    <lineage>
        <taxon>unclassified sequences</taxon>
        <taxon>metagenomes</taxon>
        <taxon>ecological metagenomes</taxon>
    </lineage>
</organism>
<evidence type="ECO:0000313" key="1">
    <source>
        <dbReference type="EMBL" id="GAI16497.1"/>
    </source>
</evidence>
<feature type="non-terminal residue" evidence="1">
    <location>
        <position position="1"/>
    </location>
</feature>
<proteinExistence type="predicted"/>
<comment type="caution">
    <text evidence="1">The sequence shown here is derived from an EMBL/GenBank/DDBJ whole genome shotgun (WGS) entry which is preliminary data.</text>
</comment>
<dbReference type="EMBL" id="BARV01004217">
    <property type="protein sequence ID" value="GAI16497.1"/>
    <property type="molecule type" value="Genomic_DNA"/>
</dbReference>
<dbReference type="AlphaFoldDB" id="X1LB24"/>
<reference evidence="1" key="1">
    <citation type="journal article" date="2014" name="Front. Microbiol.">
        <title>High frequency of phylogenetically diverse reductive dehalogenase-homologous genes in deep subseafloor sedimentary metagenomes.</title>
        <authorList>
            <person name="Kawai M."/>
            <person name="Futagami T."/>
            <person name="Toyoda A."/>
            <person name="Takaki Y."/>
            <person name="Nishi S."/>
            <person name="Hori S."/>
            <person name="Arai W."/>
            <person name="Tsubouchi T."/>
            <person name="Morono Y."/>
            <person name="Uchiyama I."/>
            <person name="Ito T."/>
            <person name="Fujiyama A."/>
            <person name="Inagaki F."/>
            <person name="Takami H."/>
        </authorList>
    </citation>
    <scope>NUCLEOTIDE SEQUENCE</scope>
    <source>
        <strain evidence="1">Expedition CK06-06</strain>
    </source>
</reference>
<sequence length="31" mass="3362">TSPFPTHTGLLKGIPGEDKTFKSVLVNTKTF</sequence>
<gene>
    <name evidence="1" type="ORF">S06H3_09518</name>
</gene>
<protein>
    <submittedName>
        <fullName evidence="1">Uncharacterized protein</fullName>
    </submittedName>
</protein>
<name>X1LB24_9ZZZZ</name>
<accession>X1LB24</accession>